<dbReference type="Proteomes" id="UP000198983">
    <property type="component" value="Chromosome I"/>
</dbReference>
<feature type="domain" description="Proteinase inhibitor I42 chagasin" evidence="3">
    <location>
        <begin position="47"/>
        <end position="135"/>
    </location>
</feature>
<dbReference type="InterPro" id="IPR036331">
    <property type="entry name" value="Chagasin-like_sf"/>
</dbReference>
<dbReference type="RefSeq" id="WP_197681574.1">
    <property type="nucleotide sequence ID" value="NZ_LT629732.1"/>
</dbReference>
<keyword evidence="1" id="KW-0646">Protease inhibitor</keyword>
<gene>
    <name evidence="4" type="ORF">SAMN04489717_5163</name>
</gene>
<proteinExistence type="predicted"/>
<sequence>MSSSTAPGRSVAWASTCRADSSDLAVKGVDAIAEIVVTKTGTSTVAAVGDEILVQLPENATTGYQWSVERVSGPLEVVSSELALPGAGTGAAPVPGAGGQRLVRLAVVAPGLGAAELVLSRSWETSFLERFEVEIRARPATS</sequence>
<evidence type="ECO:0000259" key="3">
    <source>
        <dbReference type="Pfam" id="PF09394"/>
    </source>
</evidence>
<dbReference type="AlphaFoldDB" id="A0A1H1XXI4"/>
<keyword evidence="5" id="KW-1185">Reference proteome</keyword>
<evidence type="ECO:0000256" key="1">
    <source>
        <dbReference type="ARBA" id="ARBA00022690"/>
    </source>
</evidence>
<reference evidence="4 5" key="1">
    <citation type="submission" date="2016-10" db="EMBL/GenBank/DDBJ databases">
        <authorList>
            <person name="de Groot N.N."/>
        </authorList>
    </citation>
    <scope>NUCLEOTIDE SEQUENCE [LARGE SCALE GENOMIC DNA]</scope>
    <source>
        <strain evidence="4 5">DSM 22024</strain>
    </source>
</reference>
<organism evidence="4 5">
    <name type="scientific">Actinopolymorpha singaporensis</name>
    <dbReference type="NCBI Taxonomy" id="117157"/>
    <lineage>
        <taxon>Bacteria</taxon>
        <taxon>Bacillati</taxon>
        <taxon>Actinomycetota</taxon>
        <taxon>Actinomycetes</taxon>
        <taxon>Propionibacteriales</taxon>
        <taxon>Actinopolymorphaceae</taxon>
        <taxon>Actinopolymorpha</taxon>
    </lineage>
</organism>
<accession>A0A1H1XXI4</accession>
<dbReference type="InterPro" id="IPR018990">
    <property type="entry name" value="Prot_inh_I42_chagasin"/>
</dbReference>
<dbReference type="EMBL" id="LT629732">
    <property type="protein sequence ID" value="SDT13456.1"/>
    <property type="molecule type" value="Genomic_DNA"/>
</dbReference>
<evidence type="ECO:0000256" key="2">
    <source>
        <dbReference type="ARBA" id="ARBA00022704"/>
    </source>
</evidence>
<evidence type="ECO:0000313" key="4">
    <source>
        <dbReference type="EMBL" id="SDT13456.1"/>
    </source>
</evidence>
<dbReference type="Gene3D" id="2.60.40.2020">
    <property type="match status" value="1"/>
</dbReference>
<dbReference type="GO" id="GO:0004869">
    <property type="term" value="F:cysteine-type endopeptidase inhibitor activity"/>
    <property type="evidence" value="ECO:0007669"/>
    <property type="project" value="UniProtKB-KW"/>
</dbReference>
<dbReference type="SUPFAM" id="SSF141066">
    <property type="entry name" value="ICP-like"/>
    <property type="match status" value="1"/>
</dbReference>
<protein>
    <submittedName>
        <fullName evidence="4">Chagasin family peptidase inhibitor I42</fullName>
    </submittedName>
</protein>
<keyword evidence="2" id="KW-0789">Thiol protease inhibitor</keyword>
<name>A0A1H1XXI4_9ACTN</name>
<dbReference type="Pfam" id="PF09394">
    <property type="entry name" value="Inhibitor_I42"/>
    <property type="match status" value="1"/>
</dbReference>
<evidence type="ECO:0000313" key="5">
    <source>
        <dbReference type="Proteomes" id="UP000198983"/>
    </source>
</evidence>